<protein>
    <submittedName>
        <fullName evidence="2">Uncharacterized protein</fullName>
    </submittedName>
</protein>
<dbReference type="EMBL" id="JARWAO010000011">
    <property type="protein sequence ID" value="MDR5897345.1"/>
    <property type="molecule type" value="Genomic_DNA"/>
</dbReference>
<keyword evidence="3" id="KW-1185">Reference proteome</keyword>
<feature type="region of interest" description="Disordered" evidence="1">
    <location>
        <begin position="76"/>
        <end position="95"/>
    </location>
</feature>
<evidence type="ECO:0000256" key="1">
    <source>
        <dbReference type="SAM" id="MobiDB-lite"/>
    </source>
</evidence>
<organism evidence="2 3">
    <name type="scientific">Larsenimonas suaedae</name>
    <dbReference type="NCBI Taxonomy" id="1851019"/>
    <lineage>
        <taxon>Bacteria</taxon>
        <taxon>Pseudomonadati</taxon>
        <taxon>Pseudomonadota</taxon>
        <taxon>Gammaproteobacteria</taxon>
        <taxon>Oceanospirillales</taxon>
        <taxon>Halomonadaceae</taxon>
        <taxon>Larsenimonas</taxon>
    </lineage>
</organism>
<comment type="caution">
    <text evidence="2">The sequence shown here is derived from an EMBL/GenBank/DDBJ whole genome shotgun (WGS) entry which is preliminary data.</text>
</comment>
<evidence type="ECO:0000313" key="2">
    <source>
        <dbReference type="EMBL" id="MDR5897345.1"/>
    </source>
</evidence>
<gene>
    <name evidence="2" type="ORF">QC825_14835</name>
</gene>
<sequence>MAKTTKALKYFRCIDREQQAFDLEYLVRQAREQLDTVASSEIEFADEVIRIQHYENHEQGISIHFVRYVPGESNETLTPNFEHPEDNESPHSAPQGMEYKDGDFYMYCSSHNIIGCAHGMNMSHSKIERYLHAFARRGSIDDENPEGRDCFFNISTALNLDKYRLIERHGVKSISFNASAYNASFEQANDNSYIQYAKRKLAEALRDRFEQYEDQHQLNVMQGLIIEGCLRLDGNRRAHETAQGEIRRIAQECAEENNVTIHTQDGEPINSSDMRLQKKIRIDKHGKSLLYGDVWRQLRVYYSELEEQNLLGQ</sequence>
<proteinExistence type="predicted"/>
<accession>A0ABU1GZ56</accession>
<reference evidence="2 3" key="1">
    <citation type="submission" date="2023-04" db="EMBL/GenBank/DDBJ databases">
        <title>A long-awaited taxogenomic arrangement of the family Halomonadaceae.</title>
        <authorList>
            <person name="De La Haba R."/>
            <person name="Chuvochina M."/>
            <person name="Wittouck S."/>
            <person name="Arahal D.R."/>
            <person name="Sanchez-Porro C."/>
            <person name="Hugenholtz P."/>
            <person name="Ventosa A."/>
        </authorList>
    </citation>
    <scope>NUCLEOTIDE SEQUENCE [LARGE SCALE GENOMIC DNA]</scope>
    <source>
        <strain evidence="2 3">DSM 22428</strain>
    </source>
</reference>
<dbReference type="RefSeq" id="WP_251594984.1">
    <property type="nucleotide sequence ID" value="NZ_JAMLJI010000004.1"/>
</dbReference>
<evidence type="ECO:0000313" key="3">
    <source>
        <dbReference type="Proteomes" id="UP001269375"/>
    </source>
</evidence>
<name>A0ABU1GZ56_9GAMM</name>
<dbReference type="Proteomes" id="UP001269375">
    <property type="component" value="Unassembled WGS sequence"/>
</dbReference>